<sequence>MNSWENEEEEEQHQNPFLNTTKEMRFLKLVGTKTWEWERSWKRRVEFGGTLESSEMVADFTVSLRKFSLLVMDGPDGKVLTLSDIHSKVAEKKNGCSWEYFKAYRRLKCLGYIVGRHDVAWSSKSSSNSNQEDGKTIMDCFKDMGISDDMKVKKKLVFDMYLPDSRFKKTCPGMPVFVLCLIRGSPPSKEEIEKLEEESNGVPLKLCHVDNWLVSFFSFDKVELPHLP</sequence>
<dbReference type="STRING" id="29655.A0A0K9PK87"/>
<dbReference type="AlphaFoldDB" id="A0A0K9PK87"/>
<evidence type="ECO:0000313" key="2">
    <source>
        <dbReference type="Proteomes" id="UP000036987"/>
    </source>
</evidence>
<name>A0A0K9PK87_ZOSMR</name>
<organism evidence="1 2">
    <name type="scientific">Zostera marina</name>
    <name type="common">Eelgrass</name>
    <dbReference type="NCBI Taxonomy" id="29655"/>
    <lineage>
        <taxon>Eukaryota</taxon>
        <taxon>Viridiplantae</taxon>
        <taxon>Streptophyta</taxon>
        <taxon>Embryophyta</taxon>
        <taxon>Tracheophyta</taxon>
        <taxon>Spermatophyta</taxon>
        <taxon>Magnoliopsida</taxon>
        <taxon>Liliopsida</taxon>
        <taxon>Zosteraceae</taxon>
        <taxon>Zostera</taxon>
    </lineage>
</organism>
<comment type="caution">
    <text evidence="1">The sequence shown here is derived from an EMBL/GenBank/DDBJ whole genome shotgun (WGS) entry which is preliminary data.</text>
</comment>
<accession>A0A0K9PK87</accession>
<dbReference type="EMBL" id="LFYR01000825">
    <property type="protein sequence ID" value="KMZ68627.1"/>
    <property type="molecule type" value="Genomic_DNA"/>
</dbReference>
<dbReference type="GO" id="GO:0000379">
    <property type="term" value="P:tRNA-type intron splice site recognition and cleavage"/>
    <property type="evidence" value="ECO:0000318"/>
    <property type="project" value="GO_Central"/>
</dbReference>
<dbReference type="GO" id="GO:0000214">
    <property type="term" value="C:tRNA-intron endonuclease complex"/>
    <property type="evidence" value="ECO:0000318"/>
    <property type="project" value="GO_Central"/>
</dbReference>
<dbReference type="PANTHER" id="PTHR21027:SF1">
    <property type="entry name" value="TRNA-SPLICING ENDONUCLEASE SUBUNIT SEN54"/>
    <property type="match status" value="1"/>
</dbReference>
<reference evidence="2" key="1">
    <citation type="journal article" date="2016" name="Nature">
        <title>The genome of the seagrass Zostera marina reveals angiosperm adaptation to the sea.</title>
        <authorList>
            <person name="Olsen J.L."/>
            <person name="Rouze P."/>
            <person name="Verhelst B."/>
            <person name="Lin Y.-C."/>
            <person name="Bayer T."/>
            <person name="Collen J."/>
            <person name="Dattolo E."/>
            <person name="De Paoli E."/>
            <person name="Dittami S."/>
            <person name="Maumus F."/>
            <person name="Michel G."/>
            <person name="Kersting A."/>
            <person name="Lauritano C."/>
            <person name="Lohaus R."/>
            <person name="Toepel M."/>
            <person name="Tonon T."/>
            <person name="Vanneste K."/>
            <person name="Amirebrahimi M."/>
            <person name="Brakel J."/>
            <person name="Bostroem C."/>
            <person name="Chovatia M."/>
            <person name="Grimwood J."/>
            <person name="Jenkins J.W."/>
            <person name="Jueterbock A."/>
            <person name="Mraz A."/>
            <person name="Stam W.T."/>
            <person name="Tice H."/>
            <person name="Bornberg-Bauer E."/>
            <person name="Green P.J."/>
            <person name="Pearson G.A."/>
            <person name="Procaccini G."/>
            <person name="Duarte C.M."/>
            <person name="Schmutz J."/>
            <person name="Reusch T.B.H."/>
            <person name="Van de Peer Y."/>
        </authorList>
    </citation>
    <scope>NUCLEOTIDE SEQUENCE [LARGE SCALE GENOMIC DNA]</scope>
    <source>
        <strain evidence="2">cv. Finnish</strain>
    </source>
</reference>
<proteinExistence type="predicted"/>
<gene>
    <name evidence="1" type="ORF">ZOSMA_234G00010</name>
</gene>
<dbReference type="PANTHER" id="PTHR21027">
    <property type="entry name" value="TRNA-SPLICING ENDONUCLEASE SUBUNIT SEN54"/>
    <property type="match status" value="1"/>
</dbReference>
<dbReference type="InterPro" id="IPR024337">
    <property type="entry name" value="tRNA_splic_suSen54"/>
</dbReference>
<keyword evidence="2" id="KW-1185">Reference proteome</keyword>
<dbReference type="Proteomes" id="UP000036987">
    <property type="component" value="Unassembled WGS sequence"/>
</dbReference>
<evidence type="ECO:0000313" key="1">
    <source>
        <dbReference type="EMBL" id="KMZ68627.1"/>
    </source>
</evidence>
<protein>
    <recommendedName>
        <fullName evidence="3">tRNA-splicing endonuclease subunit Sen54 N-terminal domain-containing protein</fullName>
    </recommendedName>
</protein>
<evidence type="ECO:0008006" key="3">
    <source>
        <dbReference type="Google" id="ProtNLM"/>
    </source>
</evidence>
<dbReference type="OrthoDB" id="408683at2759"/>